<dbReference type="EMBL" id="JAUDEA010000011">
    <property type="protein sequence ID" value="MDM8271508.1"/>
    <property type="molecule type" value="Genomic_DNA"/>
</dbReference>
<feature type="signal peptide" evidence="7">
    <location>
        <begin position="1"/>
        <end position="20"/>
    </location>
</feature>
<feature type="chain" id="PRO_5045526880" description="Lipoprotein" evidence="7">
    <location>
        <begin position="21"/>
        <end position="280"/>
    </location>
</feature>
<keyword evidence="2 7" id="KW-0732">Signal</keyword>
<evidence type="ECO:0000313" key="8">
    <source>
        <dbReference type="EMBL" id="MDM8271508.1"/>
    </source>
</evidence>
<evidence type="ECO:0000256" key="6">
    <source>
        <dbReference type="PIRNR" id="PIRNR002854"/>
    </source>
</evidence>
<comment type="caution">
    <text evidence="8">The sequence shown here is derived from an EMBL/GenBank/DDBJ whole genome shotgun (WGS) entry which is preliminary data.</text>
</comment>
<evidence type="ECO:0000256" key="2">
    <source>
        <dbReference type="ARBA" id="ARBA00022729"/>
    </source>
</evidence>
<keyword evidence="9" id="KW-1185">Reference proteome</keyword>
<proteinExistence type="inferred from homology"/>
<sequence>MKLADASVSRRALLASLAVAAVGSLAACGGEEKPAHEHGTLRIGASPSPHAEILNDFAAPRLEERGIALDVVEYTDYLKPNEDVISGELDANYFQHINYLNNYNEENGSDLVNAGAIHYEPFGMFPGRSDSLDPIADGATISVPNDPTNEGRALLLLQDLGLIALDEAAGVTATVNDITDNPHNLQFLEQEAAVLPSTLADVDFAIINGNYAIDAGLSLADAVATENADSTAVREQYVNIIATRPELEDDECVVALVEVLKGDDFAAYLQQTFGESVQAF</sequence>
<keyword evidence="4" id="KW-0564">Palmitate</keyword>
<dbReference type="SUPFAM" id="SSF53850">
    <property type="entry name" value="Periplasmic binding protein-like II"/>
    <property type="match status" value="1"/>
</dbReference>
<protein>
    <recommendedName>
        <fullName evidence="6">Lipoprotein</fullName>
    </recommendedName>
</protein>
<dbReference type="PIRSF" id="PIRSF002854">
    <property type="entry name" value="MetQ"/>
    <property type="match status" value="1"/>
</dbReference>
<dbReference type="Gene3D" id="3.40.190.10">
    <property type="entry name" value="Periplasmic binding protein-like II"/>
    <property type="match status" value="2"/>
</dbReference>
<evidence type="ECO:0000256" key="7">
    <source>
        <dbReference type="SAM" id="SignalP"/>
    </source>
</evidence>
<evidence type="ECO:0000256" key="1">
    <source>
        <dbReference type="ARBA" id="ARBA00004635"/>
    </source>
</evidence>
<dbReference type="Proteomes" id="UP001529256">
    <property type="component" value="Unassembled WGS sequence"/>
</dbReference>
<comment type="subcellular location">
    <subcellularLocation>
        <location evidence="1">Membrane</location>
        <topology evidence="1">Lipid-anchor</topology>
    </subcellularLocation>
</comment>
<evidence type="ECO:0000256" key="3">
    <source>
        <dbReference type="ARBA" id="ARBA00023136"/>
    </source>
</evidence>
<evidence type="ECO:0000256" key="5">
    <source>
        <dbReference type="ARBA" id="ARBA00023288"/>
    </source>
</evidence>
<dbReference type="PANTHER" id="PTHR30429">
    <property type="entry name" value="D-METHIONINE-BINDING LIPOPROTEIN METQ"/>
    <property type="match status" value="1"/>
</dbReference>
<reference evidence="8" key="2">
    <citation type="submission" date="2023-06" db="EMBL/GenBank/DDBJ databases">
        <authorList>
            <person name="Zeman M."/>
            <person name="Kubasova T."/>
            <person name="Jahodarova E."/>
            <person name="Nykrynova M."/>
            <person name="Rychlik I."/>
        </authorList>
    </citation>
    <scope>NUCLEOTIDE SEQUENCE</scope>
    <source>
        <strain evidence="8">153_Feed</strain>
    </source>
</reference>
<evidence type="ECO:0000313" key="9">
    <source>
        <dbReference type="Proteomes" id="UP001529256"/>
    </source>
</evidence>
<dbReference type="PROSITE" id="PS51257">
    <property type="entry name" value="PROKAR_LIPOPROTEIN"/>
    <property type="match status" value="1"/>
</dbReference>
<evidence type="ECO:0000256" key="4">
    <source>
        <dbReference type="ARBA" id="ARBA00023139"/>
    </source>
</evidence>
<dbReference type="Pfam" id="PF03180">
    <property type="entry name" value="Lipoprotein_9"/>
    <property type="match status" value="1"/>
</dbReference>
<gene>
    <name evidence="8" type="ORF">QUW25_07480</name>
</gene>
<keyword evidence="5 6" id="KW-0449">Lipoprotein</keyword>
<dbReference type="RefSeq" id="WP_289511585.1">
    <property type="nucleotide sequence ID" value="NZ_JAUDEA010000011.1"/>
</dbReference>
<organism evidence="8 9">
    <name type="scientific">Thermophilibacter provencensis</name>
    <dbReference type="NCBI Taxonomy" id="1852386"/>
    <lineage>
        <taxon>Bacteria</taxon>
        <taxon>Bacillati</taxon>
        <taxon>Actinomycetota</taxon>
        <taxon>Coriobacteriia</taxon>
        <taxon>Coriobacteriales</taxon>
        <taxon>Atopobiaceae</taxon>
        <taxon>Thermophilibacter</taxon>
    </lineage>
</organism>
<comment type="similarity">
    <text evidence="6">Belongs to the nlpA lipoprotein family.</text>
</comment>
<name>A0ABT7V4J5_9ACTN</name>
<dbReference type="PANTHER" id="PTHR30429:SF0">
    <property type="entry name" value="METHIONINE-BINDING LIPOPROTEIN METQ"/>
    <property type="match status" value="1"/>
</dbReference>
<reference evidence="8" key="1">
    <citation type="submission" date="2023-06" db="EMBL/GenBank/DDBJ databases">
        <title>Identification and characterization of horizontal gene transfer across gut microbiota members of farm animals based on homology search.</title>
        <authorList>
            <person name="Schwarzerova J."/>
            <person name="Nykrynova M."/>
            <person name="Jureckova K."/>
            <person name="Cejkova D."/>
            <person name="Rychlik I."/>
        </authorList>
    </citation>
    <scope>NUCLEOTIDE SEQUENCE</scope>
    <source>
        <strain evidence="8">153_Feed</strain>
    </source>
</reference>
<dbReference type="InterPro" id="IPR004872">
    <property type="entry name" value="Lipoprotein_NlpA"/>
</dbReference>
<keyword evidence="3" id="KW-0472">Membrane</keyword>
<accession>A0ABT7V4J5</accession>